<proteinExistence type="predicted"/>
<dbReference type="Proteomes" id="UP000030665">
    <property type="component" value="Unassembled WGS sequence"/>
</dbReference>
<organism evidence="1 2">
    <name type="scientific">Trichuris trichiura</name>
    <name type="common">Whipworm</name>
    <name type="synonym">Trichocephalus trichiurus</name>
    <dbReference type="NCBI Taxonomy" id="36087"/>
    <lineage>
        <taxon>Eukaryota</taxon>
        <taxon>Metazoa</taxon>
        <taxon>Ecdysozoa</taxon>
        <taxon>Nematoda</taxon>
        <taxon>Enoplea</taxon>
        <taxon>Dorylaimia</taxon>
        <taxon>Trichinellida</taxon>
        <taxon>Trichuridae</taxon>
        <taxon>Trichuris</taxon>
    </lineage>
</organism>
<evidence type="ECO:0000313" key="2">
    <source>
        <dbReference type="Proteomes" id="UP000030665"/>
    </source>
</evidence>
<dbReference type="EMBL" id="HG805939">
    <property type="protein sequence ID" value="CDW55144.1"/>
    <property type="molecule type" value="Genomic_DNA"/>
</dbReference>
<reference evidence="1" key="1">
    <citation type="submission" date="2014-01" db="EMBL/GenBank/DDBJ databases">
        <authorList>
            <person name="Aslett M."/>
        </authorList>
    </citation>
    <scope>NUCLEOTIDE SEQUENCE</scope>
</reference>
<sequence>MPAEGEENNEIMEFIQDAELEPDEIVRFRILPHRLLFIACCEFLYCTKKMIVEENLQEVTIEMFRAYHVAELLSHEDAMTLVDKVRTLCVKEVL</sequence>
<name>A0A077Z5S9_TRITR</name>
<evidence type="ECO:0000313" key="1">
    <source>
        <dbReference type="EMBL" id="CDW55144.1"/>
    </source>
</evidence>
<protein>
    <submittedName>
        <fullName evidence="1">Uncharacterized protein</fullName>
    </submittedName>
</protein>
<keyword evidence="2" id="KW-1185">Reference proteome</keyword>
<accession>A0A077Z5S9</accession>
<reference evidence="1" key="2">
    <citation type="submission" date="2014-03" db="EMBL/GenBank/DDBJ databases">
        <title>The whipworm genome and dual-species transcriptomics of an intimate host-pathogen interaction.</title>
        <authorList>
            <person name="Foth B.J."/>
            <person name="Tsai I.J."/>
            <person name="Reid A.J."/>
            <person name="Bancroft A.J."/>
            <person name="Nichol S."/>
            <person name="Tracey A."/>
            <person name="Holroyd N."/>
            <person name="Cotton J.A."/>
            <person name="Stanley E.J."/>
            <person name="Zarowiecki M."/>
            <person name="Liu J.Z."/>
            <person name="Huckvale T."/>
            <person name="Cooper P.J."/>
            <person name="Grencis R.K."/>
            <person name="Berriman M."/>
        </authorList>
    </citation>
    <scope>NUCLEOTIDE SEQUENCE [LARGE SCALE GENOMIC DNA]</scope>
</reference>
<gene>
    <name evidence="1" type="ORF">TTRE_0000341601</name>
</gene>
<dbReference type="AlphaFoldDB" id="A0A077Z5S9"/>